<feature type="transmembrane region" description="Helical" evidence="1">
    <location>
        <begin position="224"/>
        <end position="246"/>
    </location>
</feature>
<organism evidence="2 3">
    <name type="scientific">Metabacillus malikii</name>
    <dbReference type="NCBI Taxonomy" id="1504265"/>
    <lineage>
        <taxon>Bacteria</taxon>
        <taxon>Bacillati</taxon>
        <taxon>Bacillota</taxon>
        <taxon>Bacilli</taxon>
        <taxon>Bacillales</taxon>
        <taxon>Bacillaceae</taxon>
        <taxon>Metabacillus</taxon>
    </lineage>
</organism>
<reference evidence="2 3" key="1">
    <citation type="submission" date="2023-07" db="EMBL/GenBank/DDBJ databases">
        <title>Genomic Encyclopedia of Type Strains, Phase IV (KMG-IV): sequencing the most valuable type-strain genomes for metagenomic binning, comparative biology and taxonomic classification.</title>
        <authorList>
            <person name="Goeker M."/>
        </authorList>
    </citation>
    <scope>NUCLEOTIDE SEQUENCE [LARGE SCALE GENOMIC DNA]</scope>
    <source>
        <strain evidence="2 3">DSM 29005</strain>
    </source>
</reference>
<dbReference type="Proteomes" id="UP001234495">
    <property type="component" value="Unassembled WGS sequence"/>
</dbReference>
<dbReference type="RefSeq" id="WP_307341626.1">
    <property type="nucleotide sequence ID" value="NZ_JAUSUD010000010.1"/>
</dbReference>
<keyword evidence="1" id="KW-0472">Membrane</keyword>
<evidence type="ECO:0000313" key="3">
    <source>
        <dbReference type="Proteomes" id="UP001234495"/>
    </source>
</evidence>
<feature type="transmembrane region" description="Helical" evidence="1">
    <location>
        <begin position="156"/>
        <end position="178"/>
    </location>
</feature>
<evidence type="ECO:0000256" key="1">
    <source>
        <dbReference type="SAM" id="Phobius"/>
    </source>
</evidence>
<comment type="caution">
    <text evidence="2">The sequence shown here is derived from an EMBL/GenBank/DDBJ whole genome shotgun (WGS) entry which is preliminary data.</text>
</comment>
<feature type="transmembrane region" description="Helical" evidence="1">
    <location>
        <begin position="71"/>
        <end position="88"/>
    </location>
</feature>
<keyword evidence="1" id="KW-1133">Transmembrane helix</keyword>
<sequence length="336" mass="38154">MAVVMAIGIIVHGVLSNYFGTENMQDYSKLLSIFNISLWVAFFVSLLLAFRDKQFKKIHYEQTINRFGMGTWVAGTSICSILICNNFPEWLLFVKFTTCLNVVLWLIYIYICIVSFIDIFKLKLRENVHGILLLTTVSTQSLVLLLNTVFKGEVPLIITITLITLGICFYFICASLIISRYVRGFSNIQLEIEWKNTNCILHGAVSITGLACILSNVTTQITITSIWIIAASVFFLVELVEIYRLIRRVKRFGVTSGIFVYDVTQWSRIFTFAMFYAFTFKGFSTKEGFLSHAQSIIIDAGIWVILLLLLVEFILGIKATITNYRINHTKVSGITG</sequence>
<feature type="transmembrane region" description="Helical" evidence="1">
    <location>
        <begin position="199"/>
        <end position="218"/>
    </location>
</feature>
<keyword evidence="1" id="KW-0812">Transmembrane</keyword>
<feature type="transmembrane region" description="Helical" evidence="1">
    <location>
        <begin position="300"/>
        <end position="321"/>
    </location>
</feature>
<gene>
    <name evidence="2" type="ORF">J2S19_002423</name>
</gene>
<feature type="transmembrane region" description="Helical" evidence="1">
    <location>
        <begin position="32"/>
        <end position="50"/>
    </location>
</feature>
<accession>A0ABT9ZFU5</accession>
<evidence type="ECO:0000313" key="2">
    <source>
        <dbReference type="EMBL" id="MDQ0231161.1"/>
    </source>
</evidence>
<protein>
    <submittedName>
        <fullName evidence="2">Tellurite resistance protein TehA-like permease</fullName>
    </submittedName>
</protein>
<name>A0ABT9ZFU5_9BACI</name>
<feature type="transmembrane region" description="Helical" evidence="1">
    <location>
        <begin position="100"/>
        <end position="119"/>
    </location>
</feature>
<feature type="transmembrane region" description="Helical" evidence="1">
    <location>
        <begin position="131"/>
        <end position="150"/>
    </location>
</feature>
<dbReference type="EMBL" id="JAUSUD010000010">
    <property type="protein sequence ID" value="MDQ0231161.1"/>
    <property type="molecule type" value="Genomic_DNA"/>
</dbReference>
<keyword evidence="3" id="KW-1185">Reference proteome</keyword>
<feature type="transmembrane region" description="Helical" evidence="1">
    <location>
        <begin position="258"/>
        <end position="280"/>
    </location>
</feature>
<proteinExistence type="predicted"/>